<feature type="binding site" evidence="11">
    <location>
        <position position="19"/>
    </location>
    <ligand>
        <name>Zn(2+)</name>
        <dbReference type="ChEBI" id="CHEBI:29105"/>
    </ligand>
</feature>
<evidence type="ECO:0000256" key="4">
    <source>
        <dbReference type="ARBA" id="ARBA00022771"/>
    </source>
</evidence>
<dbReference type="SUPFAM" id="SSF57667">
    <property type="entry name" value="beta-beta-alpha zinc fingers"/>
    <property type="match status" value="2"/>
</dbReference>
<dbReference type="InterPro" id="IPR013087">
    <property type="entry name" value="Znf_C2H2_type"/>
</dbReference>
<feature type="domain" description="C2H2-type" evidence="13">
    <location>
        <begin position="323"/>
        <end position="351"/>
    </location>
</feature>
<evidence type="ECO:0000313" key="16">
    <source>
        <dbReference type="Proteomes" id="UP000069940"/>
    </source>
</evidence>
<evidence type="ECO:0000256" key="12">
    <source>
        <dbReference type="SAM" id="MobiDB-lite"/>
    </source>
</evidence>
<evidence type="ECO:0000256" key="9">
    <source>
        <dbReference type="ARBA" id="ARBA00023242"/>
    </source>
</evidence>
<keyword evidence="4 10" id="KW-0863">Zinc-finger</keyword>
<feature type="binding site" evidence="11">
    <location>
        <position position="60"/>
    </location>
    <ligand>
        <name>Zn(2+)</name>
        <dbReference type="ChEBI" id="CHEBI:29105"/>
    </ligand>
</feature>
<evidence type="ECO:0000259" key="14">
    <source>
        <dbReference type="PROSITE" id="PS51915"/>
    </source>
</evidence>
<keyword evidence="9" id="KW-0539">Nucleus</keyword>
<evidence type="ECO:0000256" key="1">
    <source>
        <dbReference type="ARBA" id="ARBA00004123"/>
    </source>
</evidence>
<dbReference type="Gene3D" id="3.40.1800.20">
    <property type="match status" value="1"/>
</dbReference>
<evidence type="ECO:0008006" key="17">
    <source>
        <dbReference type="Google" id="ProtNLM"/>
    </source>
</evidence>
<dbReference type="Pfam" id="PF00096">
    <property type="entry name" value="zf-C2H2"/>
    <property type="match status" value="2"/>
</dbReference>
<keyword evidence="3" id="KW-0677">Repeat</keyword>
<evidence type="ECO:0000313" key="15">
    <source>
        <dbReference type="EnsemblMetazoa" id="AALFPA23_020342.P30019"/>
    </source>
</evidence>
<dbReference type="SMART" id="SM00355">
    <property type="entry name" value="ZnF_C2H2"/>
    <property type="match status" value="5"/>
</dbReference>
<evidence type="ECO:0000256" key="7">
    <source>
        <dbReference type="ARBA" id="ARBA00023125"/>
    </source>
</evidence>
<keyword evidence="5 11" id="KW-0862">Zinc</keyword>
<dbReference type="PANTHER" id="PTHR46105:SF5">
    <property type="entry name" value="ZINC FINGER AND BTB DOMAIN-CONTAINING PROTEIN 44 ISOFORM X1"/>
    <property type="match status" value="1"/>
</dbReference>
<evidence type="ECO:0000259" key="13">
    <source>
        <dbReference type="PROSITE" id="PS50157"/>
    </source>
</evidence>
<evidence type="ECO:0000256" key="5">
    <source>
        <dbReference type="ARBA" id="ARBA00022833"/>
    </source>
</evidence>
<feature type="domain" description="C2H2-type" evidence="13">
    <location>
        <begin position="266"/>
        <end position="293"/>
    </location>
</feature>
<evidence type="ECO:0000256" key="11">
    <source>
        <dbReference type="PROSITE-ProRule" id="PRU01263"/>
    </source>
</evidence>
<dbReference type="Gene3D" id="3.30.160.60">
    <property type="entry name" value="Classic Zinc Finger"/>
    <property type="match status" value="2"/>
</dbReference>
<sequence>MYTSPAAEHSSNLNFPQVCRLCMSEEFLEDIFNQSELHTWIMELLSIKITEKDSISQSICAECKIRLNEFREYRLQCLDVQNVLLNERAAINDEQISSEESALEAQRNDNAVSLQTPEAMEEIYYAGAEELDPVVILLEDLSSTSECQDEDTRESNMSVGEHYPDDDDQAKDSSTALSSIEILESSDDEDLKTKKLQTPNPRKAKIKKYTCEMCGTKLQGSRMEGHMNKHLGVKPYKCERGCTDAAFTDNYHRIWHYRHRHDAHKYCCPVCNRSFATRQGLYSHKRIHHATKSFKCDICQKEFATEYLQKRHMLGHGAKENKFSCSKCNASFPTEYALQRHVPQKHFSSEGDDFGRNWLQAQLEQAEVKCEDELMLHDARQDEFVATEETRIHSDSGDWVVIQ</sequence>
<dbReference type="Pfam" id="PF07776">
    <property type="entry name" value="zf-AD"/>
    <property type="match status" value="1"/>
</dbReference>
<dbReference type="PROSITE" id="PS51915">
    <property type="entry name" value="ZAD"/>
    <property type="match status" value="1"/>
</dbReference>
<feature type="domain" description="ZAD" evidence="14">
    <location>
        <begin position="17"/>
        <end position="87"/>
    </location>
</feature>
<name>A0ABM1ZP67_AEDAL</name>
<dbReference type="InterPro" id="IPR036236">
    <property type="entry name" value="Znf_C2H2_sf"/>
</dbReference>
<dbReference type="RefSeq" id="XP_029726978.1">
    <property type="nucleotide sequence ID" value="XM_029871118.2"/>
</dbReference>
<dbReference type="Proteomes" id="UP000069940">
    <property type="component" value="Unassembled WGS sequence"/>
</dbReference>
<protein>
    <recommendedName>
        <fullName evidence="17">C2h2-type zn-finger protein</fullName>
    </recommendedName>
</protein>
<comment type="subcellular location">
    <subcellularLocation>
        <location evidence="1">Nucleus</location>
    </subcellularLocation>
</comment>
<dbReference type="InterPro" id="IPR012934">
    <property type="entry name" value="Znf_AD"/>
</dbReference>
<feature type="binding site" evidence="11">
    <location>
        <position position="22"/>
    </location>
    <ligand>
        <name>Zn(2+)</name>
        <dbReference type="ChEBI" id="CHEBI:29105"/>
    </ligand>
</feature>
<feature type="binding site" evidence="11">
    <location>
        <position position="63"/>
    </location>
    <ligand>
        <name>Zn(2+)</name>
        <dbReference type="ChEBI" id="CHEBI:29105"/>
    </ligand>
</feature>
<keyword evidence="16" id="KW-1185">Reference proteome</keyword>
<reference evidence="15" key="2">
    <citation type="submission" date="2025-05" db="UniProtKB">
        <authorList>
            <consortium name="EnsemblMetazoa"/>
        </authorList>
    </citation>
    <scope>IDENTIFICATION</scope>
    <source>
        <strain evidence="15">Foshan</strain>
    </source>
</reference>
<dbReference type="PROSITE" id="PS00028">
    <property type="entry name" value="ZINC_FINGER_C2H2_1"/>
    <property type="match status" value="3"/>
</dbReference>
<dbReference type="InterPro" id="IPR050457">
    <property type="entry name" value="ZnFinger_BTB_dom_contain"/>
</dbReference>
<proteinExistence type="predicted"/>
<dbReference type="SUPFAM" id="SSF57716">
    <property type="entry name" value="Glucocorticoid receptor-like (DNA-binding domain)"/>
    <property type="match status" value="1"/>
</dbReference>
<dbReference type="PANTHER" id="PTHR46105">
    <property type="entry name" value="AGAP004733-PA"/>
    <property type="match status" value="1"/>
</dbReference>
<dbReference type="PROSITE" id="PS50157">
    <property type="entry name" value="ZINC_FINGER_C2H2_2"/>
    <property type="match status" value="3"/>
</dbReference>
<dbReference type="Pfam" id="PF13912">
    <property type="entry name" value="zf-C2H2_6"/>
    <property type="match status" value="1"/>
</dbReference>
<accession>A0ABM1ZP67</accession>
<evidence type="ECO:0000256" key="2">
    <source>
        <dbReference type="ARBA" id="ARBA00022723"/>
    </source>
</evidence>
<reference evidence="16" key="1">
    <citation type="journal article" date="2015" name="Proc. Natl. Acad. Sci. U.S.A.">
        <title>Genome sequence of the Asian Tiger mosquito, Aedes albopictus, reveals insights into its biology, genetics, and evolution.</title>
        <authorList>
            <person name="Chen X.G."/>
            <person name="Jiang X."/>
            <person name="Gu J."/>
            <person name="Xu M."/>
            <person name="Wu Y."/>
            <person name="Deng Y."/>
            <person name="Zhang C."/>
            <person name="Bonizzoni M."/>
            <person name="Dermauw W."/>
            <person name="Vontas J."/>
            <person name="Armbruster P."/>
            <person name="Huang X."/>
            <person name="Yang Y."/>
            <person name="Zhang H."/>
            <person name="He W."/>
            <person name="Peng H."/>
            <person name="Liu Y."/>
            <person name="Wu K."/>
            <person name="Chen J."/>
            <person name="Lirakis M."/>
            <person name="Topalis P."/>
            <person name="Van Leeuwen T."/>
            <person name="Hall A.B."/>
            <person name="Jiang X."/>
            <person name="Thorpe C."/>
            <person name="Mueller R.L."/>
            <person name="Sun C."/>
            <person name="Waterhouse R.M."/>
            <person name="Yan G."/>
            <person name="Tu Z.J."/>
            <person name="Fang X."/>
            <person name="James A.A."/>
        </authorList>
    </citation>
    <scope>NUCLEOTIDE SEQUENCE [LARGE SCALE GENOMIC DNA]</scope>
    <source>
        <strain evidence="16">Foshan</strain>
    </source>
</reference>
<evidence type="ECO:0000256" key="10">
    <source>
        <dbReference type="PROSITE-ProRule" id="PRU00042"/>
    </source>
</evidence>
<evidence type="ECO:0000256" key="8">
    <source>
        <dbReference type="ARBA" id="ARBA00023163"/>
    </source>
</evidence>
<feature type="region of interest" description="Disordered" evidence="12">
    <location>
        <begin position="145"/>
        <end position="175"/>
    </location>
</feature>
<keyword evidence="7" id="KW-0238">DNA-binding</keyword>
<evidence type="ECO:0000256" key="3">
    <source>
        <dbReference type="ARBA" id="ARBA00022737"/>
    </source>
</evidence>
<keyword evidence="8" id="KW-0804">Transcription</keyword>
<feature type="domain" description="C2H2-type" evidence="13">
    <location>
        <begin position="294"/>
        <end position="321"/>
    </location>
</feature>
<dbReference type="SMART" id="SM00868">
    <property type="entry name" value="zf-AD"/>
    <property type="match status" value="1"/>
</dbReference>
<keyword evidence="6" id="KW-0805">Transcription regulation</keyword>
<dbReference type="EnsemblMetazoa" id="AALFPA23_020342.R30019">
    <property type="protein sequence ID" value="AALFPA23_020342.P30019"/>
    <property type="gene ID" value="AALFPA23_020342"/>
</dbReference>
<dbReference type="GeneID" id="115253677"/>
<keyword evidence="2 11" id="KW-0479">Metal-binding</keyword>
<organism evidence="15 16">
    <name type="scientific">Aedes albopictus</name>
    <name type="common">Asian tiger mosquito</name>
    <name type="synonym">Stegomyia albopicta</name>
    <dbReference type="NCBI Taxonomy" id="7160"/>
    <lineage>
        <taxon>Eukaryota</taxon>
        <taxon>Metazoa</taxon>
        <taxon>Ecdysozoa</taxon>
        <taxon>Arthropoda</taxon>
        <taxon>Hexapoda</taxon>
        <taxon>Insecta</taxon>
        <taxon>Pterygota</taxon>
        <taxon>Neoptera</taxon>
        <taxon>Endopterygota</taxon>
        <taxon>Diptera</taxon>
        <taxon>Nematocera</taxon>
        <taxon>Culicoidea</taxon>
        <taxon>Culicidae</taxon>
        <taxon>Culicinae</taxon>
        <taxon>Aedini</taxon>
        <taxon>Aedes</taxon>
        <taxon>Stegomyia</taxon>
    </lineage>
</organism>
<evidence type="ECO:0000256" key="6">
    <source>
        <dbReference type="ARBA" id="ARBA00023015"/>
    </source>
</evidence>